<name>A0ABW0MTZ8_9ACTN</name>
<evidence type="ECO:0000259" key="3">
    <source>
        <dbReference type="PROSITE" id="PS51186"/>
    </source>
</evidence>
<evidence type="ECO:0000256" key="2">
    <source>
        <dbReference type="ARBA" id="ARBA00023315"/>
    </source>
</evidence>
<dbReference type="Pfam" id="PF13508">
    <property type="entry name" value="Acetyltransf_7"/>
    <property type="match status" value="1"/>
</dbReference>
<accession>A0ABW0MTZ8</accession>
<dbReference type="GO" id="GO:0016746">
    <property type="term" value="F:acyltransferase activity"/>
    <property type="evidence" value="ECO:0007669"/>
    <property type="project" value="UniProtKB-KW"/>
</dbReference>
<comment type="caution">
    <text evidence="4">The sequence shown here is derived from an EMBL/GenBank/DDBJ whole genome shotgun (WGS) entry which is preliminary data.</text>
</comment>
<dbReference type="RefSeq" id="WP_345180613.1">
    <property type="nucleotide sequence ID" value="NZ_BAABFQ010000008.1"/>
</dbReference>
<feature type="domain" description="N-acetyltransferase" evidence="3">
    <location>
        <begin position="13"/>
        <end position="154"/>
    </location>
</feature>
<evidence type="ECO:0000313" key="5">
    <source>
        <dbReference type="Proteomes" id="UP001595956"/>
    </source>
</evidence>
<keyword evidence="2 4" id="KW-0012">Acyltransferase</keyword>
<keyword evidence="5" id="KW-1185">Reference proteome</keyword>
<dbReference type="CDD" id="cd04301">
    <property type="entry name" value="NAT_SF"/>
    <property type="match status" value="1"/>
</dbReference>
<dbReference type="SUPFAM" id="SSF55729">
    <property type="entry name" value="Acyl-CoA N-acyltransferases (Nat)"/>
    <property type="match status" value="1"/>
</dbReference>
<dbReference type="Gene3D" id="3.40.630.30">
    <property type="match status" value="1"/>
</dbReference>
<dbReference type="InterPro" id="IPR000182">
    <property type="entry name" value="GNAT_dom"/>
</dbReference>
<dbReference type="InterPro" id="IPR050832">
    <property type="entry name" value="Bact_Acetyltransf"/>
</dbReference>
<dbReference type="Proteomes" id="UP001595956">
    <property type="component" value="Unassembled WGS sequence"/>
</dbReference>
<dbReference type="PANTHER" id="PTHR43877">
    <property type="entry name" value="AMINOALKYLPHOSPHONATE N-ACETYLTRANSFERASE-RELATED-RELATED"/>
    <property type="match status" value="1"/>
</dbReference>
<evidence type="ECO:0000313" key="4">
    <source>
        <dbReference type="EMBL" id="MFC5491490.1"/>
    </source>
</evidence>
<sequence length="154" mass="16956">MAEVRAGTAADVAGLRTLGEVVIPATYDPIDPALSALILDEWWAVDRLADQVGRLPHVVAESDGEIVGMANLGRRGDREVMWKLYIHPEHQGSGLGARLLAATEHLVDGDELWLEHVAGNDQAAGFYARHGFTEVERVPNPPYPDDVWMRKVLR</sequence>
<gene>
    <name evidence="4" type="ORF">ACFPKY_00170</name>
</gene>
<dbReference type="InterPro" id="IPR016181">
    <property type="entry name" value="Acyl_CoA_acyltransferase"/>
</dbReference>
<organism evidence="4 5">
    <name type="scientific">Nocardioides caricicola</name>
    <dbReference type="NCBI Taxonomy" id="634770"/>
    <lineage>
        <taxon>Bacteria</taxon>
        <taxon>Bacillati</taxon>
        <taxon>Actinomycetota</taxon>
        <taxon>Actinomycetes</taxon>
        <taxon>Propionibacteriales</taxon>
        <taxon>Nocardioidaceae</taxon>
        <taxon>Nocardioides</taxon>
    </lineage>
</organism>
<dbReference type="EC" id="2.3.-.-" evidence="4"/>
<proteinExistence type="predicted"/>
<protein>
    <submittedName>
        <fullName evidence="4">GNAT family N-acetyltransferase</fullName>
        <ecNumber evidence="4">2.3.-.-</ecNumber>
    </submittedName>
</protein>
<evidence type="ECO:0000256" key="1">
    <source>
        <dbReference type="ARBA" id="ARBA00022679"/>
    </source>
</evidence>
<reference evidence="5" key="1">
    <citation type="journal article" date="2019" name="Int. J. Syst. Evol. Microbiol.">
        <title>The Global Catalogue of Microorganisms (GCM) 10K type strain sequencing project: providing services to taxonomists for standard genome sequencing and annotation.</title>
        <authorList>
            <consortium name="The Broad Institute Genomics Platform"/>
            <consortium name="The Broad Institute Genome Sequencing Center for Infectious Disease"/>
            <person name="Wu L."/>
            <person name="Ma J."/>
        </authorList>
    </citation>
    <scope>NUCLEOTIDE SEQUENCE [LARGE SCALE GENOMIC DNA]</scope>
    <source>
        <strain evidence="5">KACC 13778</strain>
    </source>
</reference>
<dbReference type="PANTHER" id="PTHR43877:SF2">
    <property type="entry name" value="AMINOALKYLPHOSPHONATE N-ACETYLTRANSFERASE-RELATED"/>
    <property type="match status" value="1"/>
</dbReference>
<dbReference type="EMBL" id="JBHSMD010000001">
    <property type="protein sequence ID" value="MFC5491490.1"/>
    <property type="molecule type" value="Genomic_DNA"/>
</dbReference>
<keyword evidence="1 4" id="KW-0808">Transferase</keyword>
<dbReference type="PROSITE" id="PS51186">
    <property type="entry name" value="GNAT"/>
    <property type="match status" value="1"/>
</dbReference>